<protein>
    <submittedName>
        <fullName evidence="5">Efflux RND transporter periplasmic adaptor subunit</fullName>
    </submittedName>
</protein>
<evidence type="ECO:0000313" key="5">
    <source>
        <dbReference type="EMBL" id="NML75737.1"/>
    </source>
</evidence>
<evidence type="ECO:0000256" key="3">
    <source>
        <dbReference type="SAM" id="SignalP"/>
    </source>
</evidence>
<dbReference type="PANTHER" id="PTHR30469">
    <property type="entry name" value="MULTIDRUG RESISTANCE PROTEIN MDTA"/>
    <property type="match status" value="1"/>
</dbReference>
<comment type="similarity">
    <text evidence="1">Belongs to the membrane fusion protein (MFP) (TC 8.A.1) family.</text>
</comment>
<dbReference type="InterPro" id="IPR006143">
    <property type="entry name" value="RND_pump_MFP"/>
</dbReference>
<dbReference type="Gene3D" id="2.40.420.20">
    <property type="match status" value="1"/>
</dbReference>
<dbReference type="Gene3D" id="2.40.30.170">
    <property type="match status" value="1"/>
</dbReference>
<dbReference type="EMBL" id="JABBGK010000003">
    <property type="protein sequence ID" value="NML75737.1"/>
    <property type="molecule type" value="Genomic_DNA"/>
</dbReference>
<dbReference type="Gene3D" id="2.40.50.100">
    <property type="match status" value="1"/>
</dbReference>
<accession>A0A7Y0AYI5</accession>
<dbReference type="InterPro" id="IPR058625">
    <property type="entry name" value="MdtA-like_BSH"/>
</dbReference>
<dbReference type="Pfam" id="PF25917">
    <property type="entry name" value="BSH_RND"/>
    <property type="match status" value="1"/>
</dbReference>
<feature type="domain" description="Multidrug resistance protein MdtA-like barrel-sandwich hybrid" evidence="4">
    <location>
        <begin position="50"/>
        <end position="186"/>
    </location>
</feature>
<dbReference type="Proteomes" id="UP000541470">
    <property type="component" value="Unassembled WGS sequence"/>
</dbReference>
<evidence type="ECO:0000259" key="4">
    <source>
        <dbReference type="Pfam" id="PF25917"/>
    </source>
</evidence>
<name>A0A7Y0AYI5_9HYPH</name>
<proteinExistence type="inferred from homology"/>
<dbReference type="GO" id="GO:0015562">
    <property type="term" value="F:efflux transmembrane transporter activity"/>
    <property type="evidence" value="ECO:0007669"/>
    <property type="project" value="TreeGrafter"/>
</dbReference>
<evidence type="ECO:0000256" key="2">
    <source>
        <dbReference type="SAM" id="Coils"/>
    </source>
</evidence>
<gene>
    <name evidence="5" type="ORF">HHL25_16525</name>
</gene>
<evidence type="ECO:0000313" key="6">
    <source>
        <dbReference type="Proteomes" id="UP000541470"/>
    </source>
</evidence>
<feature type="chain" id="PRO_5030670015" evidence="3">
    <location>
        <begin position="24"/>
        <end position="327"/>
    </location>
</feature>
<evidence type="ECO:0000256" key="1">
    <source>
        <dbReference type="ARBA" id="ARBA00009477"/>
    </source>
</evidence>
<dbReference type="PANTHER" id="PTHR30469:SF15">
    <property type="entry name" value="HLYD FAMILY OF SECRETION PROTEINS"/>
    <property type="match status" value="1"/>
</dbReference>
<dbReference type="AlphaFoldDB" id="A0A7Y0AYI5"/>
<comment type="caution">
    <text evidence="5">The sequence shown here is derived from an EMBL/GenBank/DDBJ whole genome shotgun (WGS) entry which is preliminary data.</text>
</comment>
<feature type="coiled-coil region" evidence="2">
    <location>
        <begin position="89"/>
        <end position="147"/>
    </location>
</feature>
<keyword evidence="3" id="KW-0732">Signal</keyword>
<reference evidence="5 6" key="1">
    <citation type="submission" date="2020-04" db="EMBL/GenBank/DDBJ databases">
        <title>Rhizobium sp. S-51 isolated from soil.</title>
        <authorList>
            <person name="Dahal R.H."/>
        </authorList>
    </citation>
    <scope>NUCLEOTIDE SEQUENCE [LARGE SCALE GENOMIC DNA]</scope>
    <source>
        <strain evidence="5 6">S-51</strain>
    </source>
</reference>
<dbReference type="RefSeq" id="WP_169593587.1">
    <property type="nucleotide sequence ID" value="NZ_JABBGK010000003.1"/>
</dbReference>
<dbReference type="Gene3D" id="1.10.287.470">
    <property type="entry name" value="Helix hairpin bin"/>
    <property type="match status" value="1"/>
</dbReference>
<keyword evidence="2" id="KW-0175">Coiled coil</keyword>
<dbReference type="GO" id="GO:1990281">
    <property type="term" value="C:efflux pump complex"/>
    <property type="evidence" value="ECO:0007669"/>
    <property type="project" value="TreeGrafter"/>
</dbReference>
<keyword evidence="6" id="KW-1185">Reference proteome</keyword>
<dbReference type="NCBIfam" id="TIGR01730">
    <property type="entry name" value="RND_mfp"/>
    <property type="match status" value="1"/>
</dbReference>
<organism evidence="5 6">
    <name type="scientific">Rhizobium terricola</name>
    <dbReference type="NCBI Taxonomy" id="2728849"/>
    <lineage>
        <taxon>Bacteria</taxon>
        <taxon>Pseudomonadati</taxon>
        <taxon>Pseudomonadota</taxon>
        <taxon>Alphaproteobacteria</taxon>
        <taxon>Hyphomicrobiales</taxon>
        <taxon>Rhizobiaceae</taxon>
        <taxon>Rhizobium/Agrobacterium group</taxon>
        <taxon>Rhizobium</taxon>
    </lineage>
</organism>
<sequence length="327" mass="34718">MNALTLARFAALALCFGATGSLAAETIRLDKVKVLEWKAVYGRVEARDSVAARARIGGTVVDLKVTEGDNVKAGDVIASVKDDKIDFQIAAIEAQLLGLRASLDNAQSELSRGEELIKRGVTTAQRLDALRTQVDVVRNQIAAAEAQRSVVVEQGKEGAVLAPADGKVLTVPVTRDAVIMAGEPVATIGGGGFFLRLAIPERHSDLLRQDATIEIDSGNGHESKGRLAKIYPEIDNGRVIADVEVENLPASFVNKRLLVRVPVGERDALLLPVAALTSRFGVDYVTVKSGDATVERAVVTAKPILRDGKEMTEILTGLSAGDEVVLP</sequence>
<dbReference type="SUPFAM" id="SSF111369">
    <property type="entry name" value="HlyD-like secretion proteins"/>
    <property type="match status" value="1"/>
</dbReference>
<feature type="signal peptide" evidence="3">
    <location>
        <begin position="1"/>
        <end position="23"/>
    </location>
</feature>